<evidence type="ECO:0000313" key="1">
    <source>
        <dbReference type="EMBL" id="JAG27459.1"/>
    </source>
</evidence>
<proteinExistence type="predicted"/>
<dbReference type="PANTHER" id="PTHR47027:SF20">
    <property type="entry name" value="REVERSE TRANSCRIPTASE-LIKE PROTEIN WITH RNA-DIRECTED DNA POLYMERASE DOMAIN"/>
    <property type="match status" value="1"/>
</dbReference>
<dbReference type="EMBL" id="GBHO01016145">
    <property type="protein sequence ID" value="JAG27459.1"/>
    <property type="molecule type" value="Transcribed_RNA"/>
</dbReference>
<dbReference type="PANTHER" id="PTHR47027">
    <property type="entry name" value="REVERSE TRANSCRIPTASE DOMAIN-CONTAINING PROTEIN"/>
    <property type="match status" value="1"/>
</dbReference>
<dbReference type="GO" id="GO:0005840">
    <property type="term" value="C:ribosome"/>
    <property type="evidence" value="ECO:0007669"/>
    <property type="project" value="UniProtKB-KW"/>
</dbReference>
<protein>
    <submittedName>
        <fullName evidence="1">50S ribosomal protein L15</fullName>
    </submittedName>
</protein>
<reference evidence="1" key="1">
    <citation type="journal article" date="2014" name="PLoS ONE">
        <title>Transcriptome-Based Identification of ABC Transporters in the Western Tarnished Plant Bug Lygus hesperus.</title>
        <authorList>
            <person name="Hull J.J."/>
            <person name="Chaney K."/>
            <person name="Geib S.M."/>
            <person name="Fabrick J.A."/>
            <person name="Brent C.S."/>
            <person name="Walsh D."/>
            <person name="Lavine L.C."/>
        </authorList>
    </citation>
    <scope>NUCLEOTIDE SEQUENCE</scope>
</reference>
<name>A0A0A9Y5L9_LYGHE</name>
<sequence length="372" mass="42619">RNQLVLNSEKTKIVCFRKGGRNKRCTIPFAYGGELIEVVSEATYLGVVLSSSGLFSLAAQSRVSKARIASGIVAKMASTANLSFWPTYMRLYKSIVLGTMLYCSPVWALRYTKILESVQVQFFKRVLGLPLNTPSHYVRLEVGCVSVNFLILELTLNYLLKVLRMPSNRYPHKCLIMMMDLRDSTGSNLKYNWYSSVRKLCTECCGEEMCIPNNPDQLSKAIPEILAKAKASLVDRDLASLFSSSFNEHLRFLHIPGDGSQNYLNLKVNLNYKKLFAQLRMIGHYKTTIRVGKRKIVLTPQELCTWCNFKVNEDLFHVWFCCPMNSNIRKRWLPEFENAEVGVPLLKDPSCQLLKRIYCFWNDMINLRALCD</sequence>
<accession>A0A0A9Y5L9</accession>
<organism evidence="1">
    <name type="scientific">Lygus hesperus</name>
    <name type="common">Western plant bug</name>
    <dbReference type="NCBI Taxonomy" id="30085"/>
    <lineage>
        <taxon>Eukaryota</taxon>
        <taxon>Metazoa</taxon>
        <taxon>Ecdysozoa</taxon>
        <taxon>Arthropoda</taxon>
        <taxon>Hexapoda</taxon>
        <taxon>Insecta</taxon>
        <taxon>Pterygota</taxon>
        <taxon>Neoptera</taxon>
        <taxon>Paraneoptera</taxon>
        <taxon>Hemiptera</taxon>
        <taxon>Heteroptera</taxon>
        <taxon>Panheteroptera</taxon>
        <taxon>Cimicomorpha</taxon>
        <taxon>Miridae</taxon>
        <taxon>Mirini</taxon>
        <taxon>Lygus</taxon>
    </lineage>
</organism>
<keyword evidence="1" id="KW-0687">Ribonucleoprotein</keyword>
<keyword evidence="1" id="KW-0689">Ribosomal protein</keyword>
<dbReference type="AlphaFoldDB" id="A0A0A9Y5L9"/>
<reference evidence="1" key="2">
    <citation type="submission" date="2014-07" db="EMBL/GenBank/DDBJ databases">
        <authorList>
            <person name="Hull J."/>
        </authorList>
    </citation>
    <scope>NUCLEOTIDE SEQUENCE</scope>
</reference>
<gene>
    <name evidence="1" type="primary">rplO_3</name>
    <name evidence="1" type="ORF">CM83_19696</name>
</gene>
<feature type="non-terminal residue" evidence="1">
    <location>
        <position position="1"/>
    </location>
</feature>